<comment type="caution">
    <text evidence="2">The sequence shown here is derived from an EMBL/GenBank/DDBJ whole genome shotgun (WGS) entry which is preliminary data.</text>
</comment>
<reference evidence="2 3" key="1">
    <citation type="submission" date="2019-02" db="EMBL/GenBank/DDBJ databases">
        <title>Genome sequencing of the rare red list fungi Bondarzewia mesenterica.</title>
        <authorList>
            <person name="Buettner E."/>
            <person name="Kellner H."/>
        </authorList>
    </citation>
    <scope>NUCLEOTIDE SEQUENCE [LARGE SCALE GENOMIC DNA]</scope>
    <source>
        <strain evidence="2 3">DSM 108281</strain>
    </source>
</reference>
<proteinExistence type="predicted"/>
<dbReference type="EMBL" id="SGPL01000060">
    <property type="protein sequence ID" value="THH18941.1"/>
    <property type="molecule type" value="Genomic_DNA"/>
</dbReference>
<evidence type="ECO:0000313" key="3">
    <source>
        <dbReference type="Proteomes" id="UP000310158"/>
    </source>
</evidence>
<evidence type="ECO:0000313" key="2">
    <source>
        <dbReference type="EMBL" id="THH18941.1"/>
    </source>
</evidence>
<protein>
    <submittedName>
        <fullName evidence="2">Uncharacterized protein</fullName>
    </submittedName>
</protein>
<sequence>MSVSAVVAAPSAPVAPAAVPEVTIAIMAVAGSALLESFKQDEDQDQEEEKEEESPKASEKKWRANGNPSKSKRTSIPKAAEEDSGSEAEDNPYGVTRRMRTPSRMYMGIHLRVHMRTPLRKWTNDRHVHAQARGSDGSNYSTPRSVASSLKSRGNREYEVAL</sequence>
<organism evidence="2 3">
    <name type="scientific">Bondarzewia mesenterica</name>
    <dbReference type="NCBI Taxonomy" id="1095465"/>
    <lineage>
        <taxon>Eukaryota</taxon>
        <taxon>Fungi</taxon>
        <taxon>Dikarya</taxon>
        <taxon>Basidiomycota</taxon>
        <taxon>Agaricomycotina</taxon>
        <taxon>Agaricomycetes</taxon>
        <taxon>Russulales</taxon>
        <taxon>Bondarzewiaceae</taxon>
        <taxon>Bondarzewia</taxon>
    </lineage>
</organism>
<name>A0A4S4M3W8_9AGAM</name>
<feature type="compositionally biased region" description="Basic and acidic residues" evidence="1">
    <location>
        <begin position="53"/>
        <end position="62"/>
    </location>
</feature>
<dbReference type="Proteomes" id="UP000310158">
    <property type="component" value="Unassembled WGS sequence"/>
</dbReference>
<feature type="compositionally biased region" description="Polar residues" evidence="1">
    <location>
        <begin position="136"/>
        <end position="152"/>
    </location>
</feature>
<gene>
    <name evidence="2" type="ORF">EW146_g2127</name>
</gene>
<feature type="compositionally biased region" description="Acidic residues" evidence="1">
    <location>
        <begin position="42"/>
        <end position="52"/>
    </location>
</feature>
<accession>A0A4S4M3W8</accession>
<feature type="region of interest" description="Disordered" evidence="1">
    <location>
        <begin position="128"/>
        <end position="162"/>
    </location>
</feature>
<feature type="region of interest" description="Disordered" evidence="1">
    <location>
        <begin position="37"/>
        <end position="99"/>
    </location>
</feature>
<keyword evidence="3" id="KW-1185">Reference proteome</keyword>
<dbReference type="AlphaFoldDB" id="A0A4S4M3W8"/>
<evidence type="ECO:0000256" key="1">
    <source>
        <dbReference type="SAM" id="MobiDB-lite"/>
    </source>
</evidence>